<dbReference type="EMBL" id="MLBY01000004">
    <property type="protein sequence ID" value="MEE7456726.1"/>
    <property type="molecule type" value="Genomic_DNA"/>
</dbReference>
<evidence type="ECO:0000313" key="2">
    <source>
        <dbReference type="Proteomes" id="UP001349262"/>
    </source>
</evidence>
<comment type="caution">
    <text evidence="1">The sequence shown here is derived from an EMBL/GenBank/DDBJ whole genome shotgun (WGS) entry which is preliminary data.</text>
</comment>
<protein>
    <submittedName>
        <fullName evidence="1">Chemotaxis protein</fullName>
    </submittedName>
</protein>
<dbReference type="Gene3D" id="1.10.287.500">
    <property type="entry name" value="Helix hairpin bin"/>
    <property type="match status" value="1"/>
</dbReference>
<dbReference type="Proteomes" id="UP001349262">
    <property type="component" value="Unassembled WGS sequence"/>
</dbReference>
<reference evidence="1 2" key="1">
    <citation type="journal article" date="2012" name="Genet. Mol. Biol.">
        <title>Analysis of 16S rRNA and mxaF genes revealing insights into Methylobacterium niche-specific plant association.</title>
        <authorList>
            <person name="Dourado M.N."/>
            <person name="Andreote F.D."/>
            <person name="Dini-Andreote F."/>
            <person name="Conti R."/>
            <person name="Araujo J.M."/>
            <person name="Araujo W.L."/>
        </authorList>
    </citation>
    <scope>NUCLEOTIDE SEQUENCE [LARGE SCALE GENOMIC DNA]</scope>
    <source>
        <strain evidence="1 2">SR1.6/4</strain>
    </source>
</reference>
<sequence length="159" mass="17060">MVKELLDIADYISNLRDAIALLRANELTRDRLPMVHEELSEVVAATAGATDSIMGAAETILGLPDGPGYRAAVEARIYDIFEACAFQDITGQRIGKVAEAMSQLEGRLARFSSAVKARDASGIDELEVDRRTRNESLLLNGPQKGGPATAQDAIDALFA</sequence>
<accession>A0ABU7T815</accession>
<dbReference type="SUPFAM" id="SSF75708">
    <property type="entry name" value="Chemotaxis phosphatase CheZ"/>
    <property type="match status" value="1"/>
</dbReference>
<name>A0ABU7T815_9HYPH</name>
<gene>
    <name evidence="1" type="ORF">MRSR164_08020</name>
</gene>
<evidence type="ECO:0000313" key="1">
    <source>
        <dbReference type="EMBL" id="MEE7456726.1"/>
    </source>
</evidence>
<keyword evidence="2" id="KW-1185">Reference proteome</keyword>
<proteinExistence type="predicted"/>
<organism evidence="1 2">
    <name type="scientific">Methylobacterium radiotolerans</name>
    <dbReference type="NCBI Taxonomy" id="31998"/>
    <lineage>
        <taxon>Bacteria</taxon>
        <taxon>Pseudomonadati</taxon>
        <taxon>Pseudomonadota</taxon>
        <taxon>Alphaproteobacteria</taxon>
        <taxon>Hyphomicrobiales</taxon>
        <taxon>Methylobacteriaceae</taxon>
        <taxon>Methylobacterium</taxon>
    </lineage>
</organism>